<dbReference type="eggNOG" id="ENOG50317U2">
    <property type="taxonomic scope" value="Bacteria"/>
</dbReference>
<dbReference type="HOGENOM" id="CLU_1905987_0_0_10"/>
<dbReference type="AlphaFoldDB" id="D5BHC5"/>
<dbReference type="OrthoDB" id="954402at2"/>
<protein>
    <submittedName>
        <fullName evidence="1">Uncharacterized protein</fullName>
    </submittedName>
</protein>
<keyword evidence="2" id="KW-1185">Reference proteome</keyword>
<evidence type="ECO:0000313" key="1">
    <source>
        <dbReference type="EMBL" id="ADF53323.1"/>
    </source>
</evidence>
<name>D5BHC5_ZUNPS</name>
<gene>
    <name evidence="1" type="ordered locus">ZPR_3004</name>
</gene>
<dbReference type="STRING" id="655815.ZPR_3004"/>
<organism evidence="1 2">
    <name type="scientific">Zunongwangia profunda (strain DSM 18752 / CCTCC AB 206139 / SM-A87)</name>
    <name type="common">Wangia profunda</name>
    <dbReference type="NCBI Taxonomy" id="655815"/>
    <lineage>
        <taxon>Bacteria</taxon>
        <taxon>Pseudomonadati</taxon>
        <taxon>Bacteroidota</taxon>
        <taxon>Flavobacteriia</taxon>
        <taxon>Flavobacteriales</taxon>
        <taxon>Flavobacteriaceae</taxon>
        <taxon>Zunongwangia</taxon>
    </lineage>
</organism>
<dbReference type="EMBL" id="CP001650">
    <property type="protein sequence ID" value="ADF53323.1"/>
    <property type="molecule type" value="Genomic_DNA"/>
</dbReference>
<dbReference type="Proteomes" id="UP000001654">
    <property type="component" value="Chromosome"/>
</dbReference>
<dbReference type="RefSeq" id="WP_013072420.1">
    <property type="nucleotide sequence ID" value="NC_014041.1"/>
</dbReference>
<evidence type="ECO:0000313" key="2">
    <source>
        <dbReference type="Proteomes" id="UP000001654"/>
    </source>
</evidence>
<accession>D5BHC5</accession>
<dbReference type="KEGG" id="zpr:ZPR_3004"/>
<sequence>MAIYSNQNQEFQIVDFSATHSQLLLRSFKTKDREYNIDIIVKGVGLLLLPTSFLGIEISLLENKETISFLKDKFSFNNEYDNRIFSIKDNQGRVYYINALCFGVYHNKLDILETSIGRYDMESLGELEKWYAD</sequence>
<proteinExistence type="predicted"/>
<reference evidence="1 2" key="1">
    <citation type="journal article" date="2010" name="BMC Genomics">
        <title>The complete genome of Zunongwangia profunda SM-A87 reveals its adaptation to the deep-sea environment and ecological role in sedimentary organic nitrogen degradation.</title>
        <authorList>
            <person name="Qin Q.L."/>
            <person name="Zhang X.Y."/>
            <person name="Wang X.M."/>
            <person name="Liu G.M."/>
            <person name="Chen X.L."/>
            <person name="Xie B.B."/>
            <person name="Dang H.Y."/>
            <person name="Zhou B.C."/>
            <person name="Yu J."/>
            <person name="Zhang Y.Z."/>
        </authorList>
    </citation>
    <scope>NUCLEOTIDE SEQUENCE [LARGE SCALE GENOMIC DNA]</scope>
    <source>
        <strain evidence="2">DSM 18752 / CCTCC AB 206139 / SM-A87</strain>
    </source>
</reference>